<dbReference type="HAMAP" id="MF_01251">
    <property type="entry name" value="UPF0313"/>
    <property type="match status" value="1"/>
</dbReference>
<feature type="binding site" evidence="6">
    <location>
        <position position="375"/>
    </location>
    <ligand>
        <name>[4Fe-4S] cluster</name>
        <dbReference type="ChEBI" id="CHEBI:49883"/>
        <note>4Fe-4S-S-AdoMet</note>
    </ligand>
</feature>
<reference evidence="9 10" key="1">
    <citation type="submission" date="2017-03" db="EMBL/GenBank/DDBJ databases">
        <authorList>
            <person name="Afonso C.L."/>
            <person name="Miller P.J."/>
            <person name="Scott M.A."/>
            <person name="Spackman E."/>
            <person name="Goraichik I."/>
            <person name="Dimitrov K.M."/>
            <person name="Suarez D.L."/>
            <person name="Swayne D.E."/>
        </authorList>
    </citation>
    <scope>NUCLEOTIDE SEQUENCE [LARGE SCALE GENOMIC DNA]</scope>
    <source>
        <strain evidence="9">PRJEB14757</strain>
    </source>
</reference>
<dbReference type="InterPro" id="IPR023404">
    <property type="entry name" value="rSAM_horseshoe"/>
</dbReference>
<dbReference type="AlphaFoldDB" id="A0A1W1HHA7"/>
<keyword evidence="1 6" id="KW-0004">4Fe-4S</keyword>
<feature type="compositionally biased region" description="Basic residues" evidence="7">
    <location>
        <begin position="632"/>
        <end position="641"/>
    </location>
</feature>
<accession>A0A1W1HHA7</accession>
<comment type="cofactor">
    <cofactor evidence="6">
        <name>[4Fe-4S] cluster</name>
        <dbReference type="ChEBI" id="CHEBI:49883"/>
    </cofactor>
    <text evidence="6">Binds 1 [4Fe-4S] cluster. The cluster is coordinated with 3 cysteines and an exchangeable S-adenosyl-L-methionine.</text>
</comment>
<dbReference type="GO" id="GO:0003824">
    <property type="term" value="F:catalytic activity"/>
    <property type="evidence" value="ECO:0007669"/>
    <property type="project" value="InterPro"/>
</dbReference>
<dbReference type="InterPro" id="IPR006638">
    <property type="entry name" value="Elp3/MiaA/NifB-like_rSAM"/>
</dbReference>
<dbReference type="Proteomes" id="UP000191931">
    <property type="component" value="Unassembled WGS sequence"/>
</dbReference>
<dbReference type="PANTHER" id="PTHR32331">
    <property type="entry name" value="UPF0313 PROTEIN YGIQ"/>
    <property type="match status" value="1"/>
</dbReference>
<dbReference type="InterPro" id="IPR058240">
    <property type="entry name" value="rSAM_sf"/>
</dbReference>
<dbReference type="SFLD" id="SFLDS00029">
    <property type="entry name" value="Radical_SAM"/>
    <property type="match status" value="1"/>
</dbReference>
<sequence>MFIPTTINEVKTLGWNSLDIILVTGDTYIDSPFTGVAVIGKLLIQKGYKVGIIAQPDMNSDKDISRLGEPELFWGITSGAVDSMVSNYTALKKRRKSDDYTPGGINNRRPDRAVIAYTNLIRRYFKQTAPIVLGGIEASLRRICHYDFWSDTIRRSILFDAKADYLVYGMGEDAIIALASFLSSNKSDYLSSDNTDCLSPNKTDSLSPDTTCSLSSDKNDYLSSNKSDYLSSDKKDHSKHHQNIFKSPSHIRGLCYISGAPPSSYIELPGYESIIKEHVKKEAPKNLFTKSFLEFYNNCDPLTAKGMFQKQDSRYLIHNPPALYPDTPKMDAIADLEFERDVHPYYKKNGVVKALDTIQFSISSHRGCYGECNFCAIAVHEGRTVRWRSHTSIIKEIEEFTKHPDFKGIISDVGGPTANMYGFECAKKLEKGACSHKRCIFPSVCPHLKPDHTPQIELLKKIRKIKGVKKVFVASGIRHDILFADTKAGNRYLEQVLNHHVSGQMKLAPEHTEPHILKIMGKPPVDSLIEFKKRFDTISKKMHKNQFLTYYFIAAHPGCTMKDMEQAGLFARKKLHIHPEQVQVFTPTPSTLSTLMYYTAKAHETGETVFVEKNVINKEKQKAKLTRDGHGRNLKKRGPKK</sequence>
<keyword evidence="5 6" id="KW-0411">Iron-sulfur</keyword>
<evidence type="ECO:0000256" key="6">
    <source>
        <dbReference type="HAMAP-Rule" id="MF_01251"/>
    </source>
</evidence>
<evidence type="ECO:0000313" key="9">
    <source>
        <dbReference type="EMBL" id="SLM31826.1"/>
    </source>
</evidence>
<evidence type="ECO:0000313" key="10">
    <source>
        <dbReference type="Proteomes" id="UP000191931"/>
    </source>
</evidence>
<dbReference type="SUPFAM" id="SSF102114">
    <property type="entry name" value="Radical SAM enzymes"/>
    <property type="match status" value="1"/>
</dbReference>
<comment type="similarity">
    <text evidence="6">Belongs to the UPF0313 family.</text>
</comment>
<dbReference type="InterPro" id="IPR007197">
    <property type="entry name" value="rSAM"/>
</dbReference>
<dbReference type="OrthoDB" id="9803479at2"/>
<dbReference type="SMART" id="SM00729">
    <property type="entry name" value="Elp3"/>
    <property type="match status" value="1"/>
</dbReference>
<organism evidence="9 10">
    <name type="scientific">Desulfamplus magnetovallimortis</name>
    <dbReference type="NCBI Taxonomy" id="1246637"/>
    <lineage>
        <taxon>Bacteria</taxon>
        <taxon>Pseudomonadati</taxon>
        <taxon>Thermodesulfobacteriota</taxon>
        <taxon>Desulfobacteria</taxon>
        <taxon>Desulfobacterales</taxon>
        <taxon>Desulfobacteraceae</taxon>
        <taxon>Desulfamplus</taxon>
    </lineage>
</organism>
<feature type="region of interest" description="Disordered" evidence="7">
    <location>
        <begin position="621"/>
        <end position="641"/>
    </location>
</feature>
<feature type="binding site" evidence="6">
    <location>
        <position position="368"/>
    </location>
    <ligand>
        <name>[4Fe-4S] cluster</name>
        <dbReference type="ChEBI" id="CHEBI:49883"/>
        <note>4Fe-4S-S-AdoMet</note>
    </ligand>
</feature>
<evidence type="ECO:0000256" key="5">
    <source>
        <dbReference type="ARBA" id="ARBA00023014"/>
    </source>
</evidence>
<dbReference type="PROSITE" id="PS51918">
    <property type="entry name" value="RADICAL_SAM"/>
    <property type="match status" value="1"/>
</dbReference>
<dbReference type="GO" id="GO:0005506">
    <property type="term" value="F:iron ion binding"/>
    <property type="evidence" value="ECO:0007669"/>
    <property type="project" value="UniProtKB-UniRule"/>
</dbReference>
<name>A0A1W1HHA7_9BACT</name>
<proteinExistence type="inferred from homology"/>
<keyword evidence="4 6" id="KW-0408">Iron</keyword>
<dbReference type="GO" id="GO:0051539">
    <property type="term" value="F:4 iron, 4 sulfur cluster binding"/>
    <property type="evidence" value="ECO:0007669"/>
    <property type="project" value="UniProtKB-KW"/>
</dbReference>
<feature type="binding site" evidence="6">
    <location>
        <position position="372"/>
    </location>
    <ligand>
        <name>[4Fe-4S] cluster</name>
        <dbReference type="ChEBI" id="CHEBI:49883"/>
        <note>4Fe-4S-S-AdoMet</note>
    </ligand>
</feature>
<feature type="domain" description="Radical SAM core" evidence="8">
    <location>
        <begin position="354"/>
        <end position="627"/>
    </location>
</feature>
<keyword evidence="10" id="KW-1185">Reference proteome</keyword>
<feature type="compositionally biased region" description="Basic and acidic residues" evidence="7">
    <location>
        <begin position="621"/>
        <end position="631"/>
    </location>
</feature>
<dbReference type="SFLD" id="SFLDG01082">
    <property type="entry name" value="B12-binding_domain_containing"/>
    <property type="match status" value="1"/>
</dbReference>
<dbReference type="STRING" id="1246637.MTBBW1_440031"/>
<keyword evidence="2 6" id="KW-0949">S-adenosyl-L-methionine</keyword>
<gene>
    <name evidence="9" type="ORF">MTBBW1_440031</name>
</gene>
<evidence type="ECO:0000256" key="7">
    <source>
        <dbReference type="SAM" id="MobiDB-lite"/>
    </source>
</evidence>
<dbReference type="EMBL" id="FWEV01000286">
    <property type="protein sequence ID" value="SLM31826.1"/>
    <property type="molecule type" value="Genomic_DNA"/>
</dbReference>
<keyword evidence="3 6" id="KW-0479">Metal-binding</keyword>
<evidence type="ECO:0000256" key="3">
    <source>
        <dbReference type="ARBA" id="ARBA00022723"/>
    </source>
</evidence>
<evidence type="ECO:0000256" key="4">
    <source>
        <dbReference type="ARBA" id="ARBA00023004"/>
    </source>
</evidence>
<dbReference type="Pfam" id="PF08497">
    <property type="entry name" value="Radical_SAM_N"/>
    <property type="match status" value="1"/>
</dbReference>
<dbReference type="InterPro" id="IPR013704">
    <property type="entry name" value="UPF0313_N"/>
</dbReference>
<dbReference type="NCBIfam" id="TIGR03904">
    <property type="entry name" value="SAM_YgiQ"/>
    <property type="match status" value="1"/>
</dbReference>
<protein>
    <recommendedName>
        <fullName evidence="8">Radical SAM core domain-containing protein</fullName>
    </recommendedName>
</protein>
<evidence type="ECO:0000259" key="8">
    <source>
        <dbReference type="PROSITE" id="PS51918"/>
    </source>
</evidence>
<dbReference type="InterPro" id="IPR022946">
    <property type="entry name" value="UPF0313"/>
</dbReference>
<dbReference type="SFLD" id="SFLDG01069">
    <property type="entry name" value="UPF0313"/>
    <property type="match status" value="1"/>
</dbReference>
<dbReference type="RefSeq" id="WP_080800999.1">
    <property type="nucleotide sequence ID" value="NZ_LT828541.1"/>
</dbReference>
<dbReference type="Gene3D" id="3.80.30.20">
    <property type="entry name" value="tm_1862 like domain"/>
    <property type="match status" value="1"/>
</dbReference>
<dbReference type="Pfam" id="PF04055">
    <property type="entry name" value="Radical_SAM"/>
    <property type="match status" value="1"/>
</dbReference>
<evidence type="ECO:0000256" key="1">
    <source>
        <dbReference type="ARBA" id="ARBA00022485"/>
    </source>
</evidence>
<evidence type="ECO:0000256" key="2">
    <source>
        <dbReference type="ARBA" id="ARBA00022691"/>
    </source>
</evidence>
<dbReference type="PANTHER" id="PTHR32331:SF0">
    <property type="entry name" value="UPF0313 PROTEIN YGIQ"/>
    <property type="match status" value="1"/>
</dbReference>